<feature type="transmembrane region" description="Helical" evidence="10">
    <location>
        <begin position="140"/>
        <end position="160"/>
    </location>
</feature>
<evidence type="ECO:0000256" key="7">
    <source>
        <dbReference type="ARBA" id="ARBA00022692"/>
    </source>
</evidence>
<reference evidence="12" key="1">
    <citation type="submission" date="2017-06" db="EMBL/GenBank/DDBJ databases">
        <authorList>
            <person name="Varghese N."/>
            <person name="Submissions S."/>
        </authorList>
    </citation>
    <scope>NUCLEOTIDE SEQUENCE [LARGE SCALE GENOMIC DNA]</scope>
    <source>
        <strain evidence="12">DSM 11116</strain>
    </source>
</reference>
<evidence type="ECO:0000256" key="9">
    <source>
        <dbReference type="ARBA" id="ARBA00023136"/>
    </source>
</evidence>
<evidence type="ECO:0000256" key="8">
    <source>
        <dbReference type="ARBA" id="ARBA00022989"/>
    </source>
</evidence>
<evidence type="ECO:0000256" key="2">
    <source>
        <dbReference type="ARBA" id="ARBA00004651"/>
    </source>
</evidence>
<proteinExistence type="inferred from homology"/>
<evidence type="ECO:0000256" key="1">
    <source>
        <dbReference type="ARBA" id="ARBA00002672"/>
    </source>
</evidence>
<comment type="similarity">
    <text evidence="3">Belongs to the nicotinamide ribonucleoside (NR) uptake permease (TC 4.B.1) family.</text>
</comment>
<comment type="function">
    <text evidence="1">Required for nicotinamide riboside transport across the inner membrane.</text>
</comment>
<evidence type="ECO:0000313" key="12">
    <source>
        <dbReference type="Proteomes" id="UP000198131"/>
    </source>
</evidence>
<keyword evidence="9 10" id="KW-0472">Membrane</keyword>
<evidence type="ECO:0000256" key="4">
    <source>
        <dbReference type="ARBA" id="ARBA00017522"/>
    </source>
</evidence>
<feature type="transmembrane region" description="Helical" evidence="10">
    <location>
        <begin position="101"/>
        <end position="120"/>
    </location>
</feature>
<dbReference type="AlphaFoldDB" id="A0A212UB66"/>
<keyword evidence="8 10" id="KW-1133">Transmembrane helix</keyword>
<feature type="transmembrane region" description="Helical" evidence="10">
    <location>
        <begin position="12"/>
        <end position="34"/>
    </location>
</feature>
<evidence type="ECO:0000256" key="3">
    <source>
        <dbReference type="ARBA" id="ARBA00006669"/>
    </source>
</evidence>
<feature type="transmembrane region" description="Helical" evidence="10">
    <location>
        <begin position="167"/>
        <end position="184"/>
    </location>
</feature>
<dbReference type="GO" id="GO:0034257">
    <property type="term" value="F:nicotinamide riboside transmembrane transporter activity"/>
    <property type="evidence" value="ECO:0007669"/>
    <property type="project" value="InterPro"/>
</dbReference>
<keyword evidence="12" id="KW-1185">Reference proteome</keyword>
<dbReference type="Pfam" id="PF04973">
    <property type="entry name" value="NMN_transporter"/>
    <property type="match status" value="1"/>
</dbReference>
<keyword evidence="6" id="KW-1003">Cell membrane</keyword>
<dbReference type="EMBL" id="FYEW01000002">
    <property type="protein sequence ID" value="SNC75400.1"/>
    <property type="molecule type" value="Genomic_DNA"/>
</dbReference>
<protein>
    <recommendedName>
        <fullName evidence="4">Nicotinamide riboside transporter PnuC</fullName>
    </recommendedName>
</protein>
<dbReference type="RefSeq" id="WP_170934810.1">
    <property type="nucleotide sequence ID" value="NZ_FYEW01000002.1"/>
</dbReference>
<accession>A0A212UB66</accession>
<organism evidence="11 12">
    <name type="scientific">Hymenobacter gelipurpurascens</name>
    <dbReference type="NCBI Taxonomy" id="89968"/>
    <lineage>
        <taxon>Bacteria</taxon>
        <taxon>Pseudomonadati</taxon>
        <taxon>Bacteroidota</taxon>
        <taxon>Cytophagia</taxon>
        <taxon>Cytophagales</taxon>
        <taxon>Hymenobacteraceae</taxon>
        <taxon>Hymenobacter</taxon>
    </lineage>
</organism>
<sequence length="224" mass="25636">MSQSLYEVLTAAIGNTPLEWVAVLTGFACVWLAARESLWNFPVAIFSCTLYIFIYHGAKLYSDRNLQVLFIALSVYGWYEWLYGGRSKTELHVSRTSRLEWIACALFVPLFTLGFGYYLTHFTDAVVQHASGSTTLLARLMPFIDSFTTAASLAAQFLLMRKRLENWWIWIMVDIIYVPVLWYKELFPTSGLYALYLGLAVYGYLEWRRAMQKQAASATLPVSV</sequence>
<evidence type="ECO:0000256" key="10">
    <source>
        <dbReference type="SAM" id="Phobius"/>
    </source>
</evidence>
<keyword evidence="7 10" id="KW-0812">Transmembrane</keyword>
<feature type="transmembrane region" description="Helical" evidence="10">
    <location>
        <begin position="64"/>
        <end position="81"/>
    </location>
</feature>
<dbReference type="GO" id="GO:0005886">
    <property type="term" value="C:plasma membrane"/>
    <property type="evidence" value="ECO:0007669"/>
    <property type="project" value="UniProtKB-SubCell"/>
</dbReference>
<gene>
    <name evidence="11" type="ORF">SAMN06265337_2855</name>
</gene>
<dbReference type="PANTHER" id="PTHR36122">
    <property type="entry name" value="NICOTINAMIDE RIBOSIDE TRANSPORTER PNUC"/>
    <property type="match status" value="1"/>
</dbReference>
<evidence type="ECO:0000313" key="11">
    <source>
        <dbReference type="EMBL" id="SNC75400.1"/>
    </source>
</evidence>
<evidence type="ECO:0000256" key="5">
    <source>
        <dbReference type="ARBA" id="ARBA00022448"/>
    </source>
</evidence>
<keyword evidence="5" id="KW-0813">Transport</keyword>
<dbReference type="NCBIfam" id="TIGR01528">
    <property type="entry name" value="NMN_trans_PnuC"/>
    <property type="match status" value="1"/>
</dbReference>
<dbReference type="Proteomes" id="UP000198131">
    <property type="component" value="Unassembled WGS sequence"/>
</dbReference>
<feature type="transmembrane region" description="Helical" evidence="10">
    <location>
        <begin position="190"/>
        <end position="207"/>
    </location>
</feature>
<dbReference type="InterPro" id="IPR006419">
    <property type="entry name" value="NMN_transpt_PnuC"/>
</dbReference>
<dbReference type="PANTHER" id="PTHR36122:SF2">
    <property type="entry name" value="NICOTINAMIDE RIBOSIDE TRANSPORTER PNUC"/>
    <property type="match status" value="1"/>
</dbReference>
<name>A0A212UB66_9BACT</name>
<feature type="transmembrane region" description="Helical" evidence="10">
    <location>
        <begin position="41"/>
        <end position="58"/>
    </location>
</feature>
<comment type="subcellular location">
    <subcellularLocation>
        <location evidence="2">Cell membrane</location>
        <topology evidence="2">Multi-pass membrane protein</topology>
    </subcellularLocation>
</comment>
<evidence type="ECO:0000256" key="6">
    <source>
        <dbReference type="ARBA" id="ARBA00022475"/>
    </source>
</evidence>